<dbReference type="EMBL" id="QGKX02001347">
    <property type="protein sequence ID" value="KAF3526108.1"/>
    <property type="molecule type" value="Genomic_DNA"/>
</dbReference>
<comment type="caution">
    <text evidence="2">The sequence shown here is derived from an EMBL/GenBank/DDBJ whole genome shotgun (WGS) entry which is preliminary data.</text>
</comment>
<name>A0A8S9PXQ1_BRACR</name>
<evidence type="ECO:0000313" key="2">
    <source>
        <dbReference type="EMBL" id="KAF3526108.1"/>
    </source>
</evidence>
<feature type="region of interest" description="Disordered" evidence="1">
    <location>
        <begin position="1"/>
        <end position="33"/>
    </location>
</feature>
<evidence type="ECO:0000313" key="3">
    <source>
        <dbReference type="Proteomes" id="UP000712600"/>
    </source>
</evidence>
<dbReference type="AlphaFoldDB" id="A0A8S9PXQ1"/>
<accession>A0A8S9PXQ1</accession>
<dbReference type="Proteomes" id="UP000712600">
    <property type="component" value="Unassembled WGS sequence"/>
</dbReference>
<feature type="compositionally biased region" description="Basic and acidic residues" evidence="1">
    <location>
        <begin position="226"/>
        <end position="235"/>
    </location>
</feature>
<feature type="compositionally biased region" description="Acidic residues" evidence="1">
    <location>
        <begin position="268"/>
        <end position="280"/>
    </location>
</feature>
<sequence length="315" mass="36030">MRVPPIDILKGTQDGRHGFRPDIDQRNNNNIERPVDRNIGRRCTTDIDRRVNGNIDRRYPARNKSAIKLPKDDTKKSRLTLEYLFLNEEEDIDGPYFTEMKESLDSLHFVLEEQNQFGIYPIDDDVLSDLDQHVDFVDIPTLKDRYPNPYTDCFTQNYDATVGSRRARAKFSLVAENATAIKRETGRLPGRTDANPKGQVNAVSLRSGKRLTLSTIEINYAEKPGKVEKTAESRSRPILLDNLDPGSEPSRGKKRSNTGEAEKAMINLDEDEEESEEDVEIDRQEGNNVDRPTMVNIDRQTGNNFDRHSILPNRQ</sequence>
<reference evidence="2" key="1">
    <citation type="submission" date="2019-12" db="EMBL/GenBank/DDBJ databases">
        <title>Genome sequencing and annotation of Brassica cretica.</title>
        <authorList>
            <person name="Studholme D.J."/>
            <person name="Sarris P."/>
        </authorList>
    </citation>
    <scope>NUCLEOTIDE SEQUENCE</scope>
    <source>
        <strain evidence="2">PFS-109/04</strain>
        <tissue evidence="2">Leaf</tissue>
    </source>
</reference>
<feature type="compositionally biased region" description="Basic and acidic residues" evidence="1">
    <location>
        <begin position="13"/>
        <end position="25"/>
    </location>
</feature>
<proteinExistence type="predicted"/>
<organism evidence="2 3">
    <name type="scientific">Brassica cretica</name>
    <name type="common">Mustard</name>
    <dbReference type="NCBI Taxonomy" id="69181"/>
    <lineage>
        <taxon>Eukaryota</taxon>
        <taxon>Viridiplantae</taxon>
        <taxon>Streptophyta</taxon>
        <taxon>Embryophyta</taxon>
        <taxon>Tracheophyta</taxon>
        <taxon>Spermatophyta</taxon>
        <taxon>Magnoliopsida</taxon>
        <taxon>eudicotyledons</taxon>
        <taxon>Gunneridae</taxon>
        <taxon>Pentapetalae</taxon>
        <taxon>rosids</taxon>
        <taxon>malvids</taxon>
        <taxon>Brassicales</taxon>
        <taxon>Brassicaceae</taxon>
        <taxon>Brassiceae</taxon>
        <taxon>Brassica</taxon>
    </lineage>
</organism>
<feature type="region of interest" description="Disordered" evidence="1">
    <location>
        <begin position="226"/>
        <end position="315"/>
    </location>
</feature>
<evidence type="ECO:0000256" key="1">
    <source>
        <dbReference type="SAM" id="MobiDB-lite"/>
    </source>
</evidence>
<gene>
    <name evidence="2" type="ORF">F2Q69_00047716</name>
</gene>
<protein>
    <submittedName>
        <fullName evidence="2">Uncharacterized protein</fullName>
    </submittedName>
</protein>